<proteinExistence type="predicted"/>
<dbReference type="AlphaFoldDB" id="A0A8T4GW78"/>
<gene>
    <name evidence="2" type="ORF">J2753_001745</name>
</gene>
<reference evidence="2" key="1">
    <citation type="submission" date="2021-03" db="EMBL/GenBank/DDBJ databases">
        <title>Genomic Encyclopedia of Type Strains, Phase IV (KMG-IV): sequencing the most valuable type-strain genomes for metagenomic binning, comparative biology and taxonomic classification.</title>
        <authorList>
            <person name="Goeker M."/>
        </authorList>
    </citation>
    <scope>NUCLEOTIDE SEQUENCE</scope>
    <source>
        <strain evidence="2">DSM 26232</strain>
    </source>
</reference>
<feature type="transmembrane region" description="Helical" evidence="1">
    <location>
        <begin position="41"/>
        <end position="61"/>
    </location>
</feature>
<dbReference type="Proteomes" id="UP000823736">
    <property type="component" value="Unassembled WGS sequence"/>
</dbReference>
<feature type="transmembrane region" description="Helical" evidence="1">
    <location>
        <begin position="90"/>
        <end position="108"/>
    </location>
</feature>
<name>A0A8T4GW78_9EURY</name>
<dbReference type="EMBL" id="JAGGLC010000003">
    <property type="protein sequence ID" value="MBP1987247.1"/>
    <property type="molecule type" value="Genomic_DNA"/>
</dbReference>
<sequence length="116" mass="12411">MTSLLEAAWTLSLLLQYDSEYDDPWKEGNVWEGFTLPFTELLGPVAPAILGIGIASILYILTEGRPGLPAVVSILIGGFLMPFLPPTAKVGAFMSILFGATLALYALWNGGGARPR</sequence>
<organism evidence="2 3">
    <name type="scientific">Halolamina salifodinae</name>
    <dbReference type="NCBI Taxonomy" id="1202767"/>
    <lineage>
        <taxon>Archaea</taxon>
        <taxon>Methanobacteriati</taxon>
        <taxon>Methanobacteriota</taxon>
        <taxon>Stenosarchaea group</taxon>
        <taxon>Halobacteria</taxon>
        <taxon>Halobacteriales</taxon>
        <taxon>Haloferacaceae</taxon>
    </lineage>
</organism>
<dbReference type="RefSeq" id="WP_209491512.1">
    <property type="nucleotide sequence ID" value="NZ_JAGGLC010000003.1"/>
</dbReference>
<keyword evidence="1" id="KW-0472">Membrane</keyword>
<feature type="transmembrane region" description="Helical" evidence="1">
    <location>
        <begin position="68"/>
        <end position="84"/>
    </location>
</feature>
<evidence type="ECO:0000313" key="3">
    <source>
        <dbReference type="Proteomes" id="UP000823736"/>
    </source>
</evidence>
<dbReference type="OrthoDB" id="350668at2157"/>
<keyword evidence="3" id="KW-1185">Reference proteome</keyword>
<accession>A0A8T4GW78</accession>
<keyword evidence="1" id="KW-0812">Transmembrane</keyword>
<evidence type="ECO:0000256" key="1">
    <source>
        <dbReference type="SAM" id="Phobius"/>
    </source>
</evidence>
<evidence type="ECO:0000313" key="2">
    <source>
        <dbReference type="EMBL" id="MBP1987247.1"/>
    </source>
</evidence>
<keyword evidence="1" id="KW-1133">Transmembrane helix</keyword>
<protein>
    <submittedName>
        <fullName evidence="2">Uncharacterized protein</fullName>
    </submittedName>
</protein>
<comment type="caution">
    <text evidence="2">The sequence shown here is derived from an EMBL/GenBank/DDBJ whole genome shotgun (WGS) entry which is preliminary data.</text>
</comment>